<dbReference type="InterPro" id="IPR038929">
    <property type="entry name" value="CCDC13"/>
</dbReference>
<keyword evidence="4" id="KW-1185">Reference proteome</keyword>
<feature type="region of interest" description="Disordered" evidence="2">
    <location>
        <begin position="1"/>
        <end position="29"/>
    </location>
</feature>
<organism evidence="3 4">
    <name type="scientific">Cichlidogyrus casuarinus</name>
    <dbReference type="NCBI Taxonomy" id="1844966"/>
    <lineage>
        <taxon>Eukaryota</taxon>
        <taxon>Metazoa</taxon>
        <taxon>Spiralia</taxon>
        <taxon>Lophotrochozoa</taxon>
        <taxon>Platyhelminthes</taxon>
        <taxon>Monogenea</taxon>
        <taxon>Monopisthocotylea</taxon>
        <taxon>Dactylogyridea</taxon>
        <taxon>Ancyrocephalidae</taxon>
        <taxon>Cichlidogyrus</taxon>
    </lineage>
</organism>
<evidence type="ECO:0000313" key="4">
    <source>
        <dbReference type="Proteomes" id="UP001626550"/>
    </source>
</evidence>
<feature type="coiled-coil region" evidence="1">
    <location>
        <begin position="252"/>
        <end position="279"/>
    </location>
</feature>
<evidence type="ECO:0000256" key="2">
    <source>
        <dbReference type="SAM" id="MobiDB-lite"/>
    </source>
</evidence>
<evidence type="ECO:0000256" key="1">
    <source>
        <dbReference type="SAM" id="Coils"/>
    </source>
</evidence>
<name>A0ABD2PWH5_9PLAT</name>
<feature type="compositionally biased region" description="Acidic residues" evidence="2">
    <location>
        <begin position="14"/>
        <end position="25"/>
    </location>
</feature>
<dbReference type="AlphaFoldDB" id="A0ABD2PWH5"/>
<accession>A0ABD2PWH5</accession>
<sequence>MEETKSHDRSSTNYDEDTSSSDFDVDEWRNNNINSDTIRKFEFKHLKKKEPYSDLEDVAKNKIVQQSKVIRNLKAIIMSMNAKNDELEKLNKSMQNEPTPHKEIKGDYTKELEHCKQTLKQKEVQIAELKGHNQVLLKDFRQSIKLLEAETGETYAELKAKQSSTKGWRGRQQRIIHLQEKIKVLEQKCEKEIRVDNDEVLYPNRGTGATSLSIDVLGSLTDKGDNITTRTQQKDDCMNELLEKIGTCKQKMSSYKLRNEILTKELQKAKDELSILSTKTVNDDELIEFLVEQNSSLKKAAKSTKVEENENQQKLLESNRQLKKQHDKIVGELSQMKEIIELKNERIESLTNTKKRQVTDFGMQYKPMEETSNLTSEQIKTIGKELLAIKQALNESENRCSELITVKIELEQIEKYKQKLQSLANSWKGRVIAKVDSGLKRKTNSFENNIEEIPDRVFKALDEEDRKMIQDYVNTIKLKLDASKNEALALKVVLKNTSHTRQNDLELFAKLLEQVHDGYQQAE</sequence>
<feature type="coiled-coil region" evidence="1">
    <location>
        <begin position="305"/>
        <end position="353"/>
    </location>
</feature>
<proteinExistence type="predicted"/>
<feature type="compositionally biased region" description="Basic and acidic residues" evidence="2">
    <location>
        <begin position="1"/>
        <end position="10"/>
    </location>
</feature>
<evidence type="ECO:0000313" key="3">
    <source>
        <dbReference type="EMBL" id="KAL3311798.1"/>
    </source>
</evidence>
<dbReference type="EMBL" id="JBJKFK010002011">
    <property type="protein sequence ID" value="KAL3311798.1"/>
    <property type="molecule type" value="Genomic_DNA"/>
</dbReference>
<feature type="coiled-coil region" evidence="1">
    <location>
        <begin position="70"/>
        <end position="132"/>
    </location>
</feature>
<reference evidence="3 4" key="1">
    <citation type="submission" date="2024-11" db="EMBL/GenBank/DDBJ databases">
        <title>Adaptive evolution of stress response genes in parasites aligns with host niche diversity.</title>
        <authorList>
            <person name="Hahn C."/>
            <person name="Resl P."/>
        </authorList>
    </citation>
    <scope>NUCLEOTIDE SEQUENCE [LARGE SCALE GENOMIC DNA]</scope>
    <source>
        <strain evidence="3">EGGRZ-B1_66</strain>
        <tissue evidence="3">Body</tissue>
    </source>
</reference>
<dbReference type="PANTHER" id="PTHR31935:SF1">
    <property type="entry name" value="COILED-COIL DOMAIN-CONTAINING PROTEIN 13"/>
    <property type="match status" value="1"/>
</dbReference>
<dbReference type="Proteomes" id="UP001626550">
    <property type="component" value="Unassembled WGS sequence"/>
</dbReference>
<protein>
    <submittedName>
        <fullName evidence="3">Coiled-coil domain-containing protein 13</fullName>
    </submittedName>
</protein>
<gene>
    <name evidence="3" type="primary">CCDC13</name>
    <name evidence="3" type="ORF">Ciccas_009619</name>
</gene>
<comment type="caution">
    <text evidence="3">The sequence shown here is derived from an EMBL/GenBank/DDBJ whole genome shotgun (WGS) entry which is preliminary data.</text>
</comment>
<dbReference type="PANTHER" id="PTHR31935">
    <property type="entry name" value="COILED-COIL DOMAIN-CONTAINING PROTEIN 13"/>
    <property type="match status" value="1"/>
</dbReference>
<keyword evidence="1" id="KW-0175">Coiled coil</keyword>